<dbReference type="Gene3D" id="2.60.120.650">
    <property type="entry name" value="Cupin"/>
    <property type="match status" value="1"/>
</dbReference>
<organism evidence="3 4">
    <name type="scientific">Daphnia pulex</name>
    <name type="common">Water flea</name>
    <dbReference type="NCBI Taxonomy" id="6669"/>
    <lineage>
        <taxon>Eukaryota</taxon>
        <taxon>Metazoa</taxon>
        <taxon>Ecdysozoa</taxon>
        <taxon>Arthropoda</taxon>
        <taxon>Crustacea</taxon>
        <taxon>Branchiopoda</taxon>
        <taxon>Diplostraca</taxon>
        <taxon>Cladocera</taxon>
        <taxon>Anomopoda</taxon>
        <taxon>Daphniidae</taxon>
        <taxon>Daphnia</taxon>
    </lineage>
</organism>
<dbReference type="SUPFAM" id="SSF51197">
    <property type="entry name" value="Clavaminate synthase-like"/>
    <property type="match status" value="1"/>
</dbReference>
<dbReference type="PROSITE" id="PS51184">
    <property type="entry name" value="JMJC"/>
    <property type="match status" value="1"/>
</dbReference>
<accession>E9HMM5</accession>
<dbReference type="GO" id="GO:0005634">
    <property type="term" value="C:nucleus"/>
    <property type="evidence" value="ECO:0000318"/>
    <property type="project" value="GO_Central"/>
</dbReference>
<dbReference type="GO" id="GO:0010468">
    <property type="term" value="P:regulation of gene expression"/>
    <property type="evidence" value="ECO:0000318"/>
    <property type="project" value="GO_Central"/>
</dbReference>
<dbReference type="eggNOG" id="KOG0958">
    <property type="taxonomic scope" value="Eukaryota"/>
</dbReference>
<dbReference type="EMBL" id="GL732688">
    <property type="protein sequence ID" value="EFX66993.1"/>
    <property type="molecule type" value="Genomic_DNA"/>
</dbReference>
<dbReference type="InParanoid" id="E9HMM5"/>
<evidence type="ECO:0000313" key="3">
    <source>
        <dbReference type="EMBL" id="EFX66993.1"/>
    </source>
</evidence>
<evidence type="ECO:0000259" key="2">
    <source>
        <dbReference type="PROSITE" id="PS51184"/>
    </source>
</evidence>
<dbReference type="AlphaFoldDB" id="E9HMM5"/>
<reference evidence="3 4" key="1">
    <citation type="journal article" date="2011" name="Science">
        <title>The ecoresponsive genome of Daphnia pulex.</title>
        <authorList>
            <person name="Colbourne J.K."/>
            <person name="Pfrender M.E."/>
            <person name="Gilbert D."/>
            <person name="Thomas W.K."/>
            <person name="Tucker A."/>
            <person name="Oakley T.H."/>
            <person name="Tokishita S."/>
            <person name="Aerts A."/>
            <person name="Arnold G.J."/>
            <person name="Basu M.K."/>
            <person name="Bauer D.J."/>
            <person name="Caceres C.E."/>
            <person name="Carmel L."/>
            <person name="Casola C."/>
            <person name="Choi J.H."/>
            <person name="Detter J.C."/>
            <person name="Dong Q."/>
            <person name="Dusheyko S."/>
            <person name="Eads B.D."/>
            <person name="Frohlich T."/>
            <person name="Geiler-Samerotte K.A."/>
            <person name="Gerlach D."/>
            <person name="Hatcher P."/>
            <person name="Jogdeo S."/>
            <person name="Krijgsveld J."/>
            <person name="Kriventseva E.V."/>
            <person name="Kultz D."/>
            <person name="Laforsch C."/>
            <person name="Lindquist E."/>
            <person name="Lopez J."/>
            <person name="Manak J.R."/>
            <person name="Muller J."/>
            <person name="Pangilinan J."/>
            <person name="Patwardhan R.P."/>
            <person name="Pitluck S."/>
            <person name="Pritham E.J."/>
            <person name="Rechtsteiner A."/>
            <person name="Rho M."/>
            <person name="Rogozin I.B."/>
            <person name="Sakarya O."/>
            <person name="Salamov A."/>
            <person name="Schaack S."/>
            <person name="Shapiro H."/>
            <person name="Shiga Y."/>
            <person name="Skalitzky C."/>
            <person name="Smith Z."/>
            <person name="Souvorov A."/>
            <person name="Sung W."/>
            <person name="Tang Z."/>
            <person name="Tsuchiya D."/>
            <person name="Tu H."/>
            <person name="Vos H."/>
            <person name="Wang M."/>
            <person name="Wolf Y.I."/>
            <person name="Yamagata H."/>
            <person name="Yamada T."/>
            <person name="Ye Y."/>
            <person name="Shaw J.R."/>
            <person name="Andrews J."/>
            <person name="Crease T.J."/>
            <person name="Tang H."/>
            <person name="Lucas S.M."/>
            <person name="Robertson H.M."/>
            <person name="Bork P."/>
            <person name="Koonin E.V."/>
            <person name="Zdobnov E.M."/>
            <person name="Grigoriev I.V."/>
            <person name="Lynch M."/>
            <person name="Boore J.L."/>
        </authorList>
    </citation>
    <scope>NUCLEOTIDE SEQUENCE [LARGE SCALE GENOMIC DNA]</scope>
</reference>
<protein>
    <recommendedName>
        <fullName evidence="2">JmjC domain-containing protein</fullName>
    </recommendedName>
</protein>
<gene>
    <name evidence="3" type="ORF">DAPPUDRAFT_115817</name>
</gene>
<feature type="region of interest" description="Disordered" evidence="1">
    <location>
        <begin position="179"/>
        <end position="299"/>
    </location>
</feature>
<dbReference type="SMART" id="SM00558">
    <property type="entry name" value="JmjC"/>
    <property type="match status" value="1"/>
</dbReference>
<dbReference type="GO" id="GO:0051864">
    <property type="term" value="F:histone H3K36 demethylase activity"/>
    <property type="evidence" value="ECO:0000318"/>
    <property type="project" value="GO_Central"/>
</dbReference>
<keyword evidence="4" id="KW-1185">Reference proteome</keyword>
<dbReference type="Pfam" id="PF02373">
    <property type="entry name" value="JmjC"/>
    <property type="match status" value="1"/>
</dbReference>
<feature type="domain" description="JmjC" evidence="2">
    <location>
        <begin position="1"/>
        <end position="165"/>
    </location>
</feature>
<evidence type="ECO:0000313" key="4">
    <source>
        <dbReference type="Proteomes" id="UP000000305"/>
    </source>
</evidence>
<dbReference type="InterPro" id="IPR003347">
    <property type="entry name" value="JmjC_dom"/>
</dbReference>
<dbReference type="HOGENOM" id="CLU_877884_0_0_1"/>
<evidence type="ECO:0000256" key="1">
    <source>
        <dbReference type="SAM" id="MobiDB-lite"/>
    </source>
</evidence>
<dbReference type="GO" id="GO:0006338">
    <property type="term" value="P:chromatin remodeling"/>
    <property type="evidence" value="ECO:0000318"/>
    <property type="project" value="GO_Central"/>
</dbReference>
<feature type="compositionally biased region" description="Basic residues" evidence="1">
    <location>
        <begin position="254"/>
        <end position="271"/>
    </location>
</feature>
<dbReference type="OrthoDB" id="1678912at2759"/>
<dbReference type="GO" id="GO:0000785">
    <property type="term" value="C:chromatin"/>
    <property type="evidence" value="ECO:0000318"/>
    <property type="project" value="GO_Central"/>
</dbReference>
<dbReference type="PANTHER" id="PTHR10694:SF129">
    <property type="entry name" value="LYSINE-SPECIFIC DEMETHYLASE 4B-RELATED"/>
    <property type="match status" value="1"/>
</dbReference>
<dbReference type="GO" id="GO:0032454">
    <property type="term" value="F:histone H3K9 demethylase activity"/>
    <property type="evidence" value="ECO:0000318"/>
    <property type="project" value="GO_Central"/>
</dbReference>
<sequence>MTALKSTFADIQVYPNEAIKGINTPQLLIGQVYTYTPFHVEDENFASLNFVHKGARKIWILVPESSREAVEKLFEKEYPESYRICRAAHLHKQFLTFPHVLQTAVPPIPFQINLQGPGDCVATWPGAYHMVINLGSNTAEAINYTLPVFTEKYCGKPTRCNCPGRKKIDHLRLKFKFNLPGQDEPEPLLHPSDAQPGPSGNASTASAADHDGGDVCATEPLSHPSDAQPGPSGNASAASAADHEGGECSSRGSRGGRGRGGRGRPRARARVSGRGFHREEEQVTSSSPPLGMSEKIPRRLRPRKVVNYNYMLEIDSE</sequence>
<dbReference type="KEGG" id="dpx:DAPPUDRAFT_115817"/>
<dbReference type="PANTHER" id="PTHR10694">
    <property type="entry name" value="LYSINE-SPECIFIC DEMETHYLASE"/>
    <property type="match status" value="1"/>
</dbReference>
<dbReference type="Proteomes" id="UP000000305">
    <property type="component" value="Unassembled WGS sequence"/>
</dbReference>
<proteinExistence type="predicted"/>
<name>E9HMM5_DAPPU</name>